<protein>
    <submittedName>
        <fullName evidence="2">Uncharacterized protein</fullName>
    </submittedName>
</protein>
<name>A0A0R0C6X1_9GAMM</name>
<comment type="caution">
    <text evidence="2">The sequence shown here is derived from an EMBL/GenBank/DDBJ whole genome shotgun (WGS) entry which is preliminary data.</text>
</comment>
<dbReference type="PATRIC" id="fig|405446.3.peg.3671"/>
<sequence length="76" mass="8774">MRHAAAVEVAMISKQTHQNMHKGEQNRPDRPATEEARNANPSRQASRGEPSHQKDMHDQHMLDQREAGKRDQDKKH</sequence>
<evidence type="ECO:0000256" key="1">
    <source>
        <dbReference type="SAM" id="MobiDB-lite"/>
    </source>
</evidence>
<dbReference type="EMBL" id="LDJJ01000083">
    <property type="protein sequence ID" value="KRG62306.1"/>
    <property type="molecule type" value="Genomic_DNA"/>
</dbReference>
<proteinExistence type="predicted"/>
<evidence type="ECO:0000313" key="2">
    <source>
        <dbReference type="EMBL" id="KRG62306.1"/>
    </source>
</evidence>
<feature type="region of interest" description="Disordered" evidence="1">
    <location>
        <begin position="1"/>
        <end position="76"/>
    </location>
</feature>
<organism evidence="2 3">
    <name type="scientific">Stenotrophomonas terrae</name>
    <dbReference type="NCBI Taxonomy" id="405446"/>
    <lineage>
        <taxon>Bacteria</taxon>
        <taxon>Pseudomonadati</taxon>
        <taxon>Pseudomonadota</taxon>
        <taxon>Gammaproteobacteria</taxon>
        <taxon>Lysobacterales</taxon>
        <taxon>Lysobacteraceae</taxon>
        <taxon>Stenotrophomonas</taxon>
    </lineage>
</organism>
<reference evidence="2 3" key="1">
    <citation type="submission" date="2015-05" db="EMBL/GenBank/DDBJ databases">
        <title>Genome sequencing and analysis of members of genus Stenotrophomonas.</title>
        <authorList>
            <person name="Patil P.P."/>
            <person name="Midha S."/>
            <person name="Patil P.B."/>
        </authorList>
    </citation>
    <scope>NUCLEOTIDE SEQUENCE [LARGE SCALE GENOMIC DNA]</scope>
    <source>
        <strain evidence="2 3">DSM 18941</strain>
    </source>
</reference>
<feature type="compositionally biased region" description="Basic and acidic residues" evidence="1">
    <location>
        <begin position="21"/>
        <end position="37"/>
    </location>
</feature>
<feature type="compositionally biased region" description="Basic and acidic residues" evidence="1">
    <location>
        <begin position="49"/>
        <end position="76"/>
    </location>
</feature>
<accession>A0A0R0C6X1</accession>
<gene>
    <name evidence="2" type="ORF">ABB27_18260</name>
</gene>
<keyword evidence="3" id="KW-1185">Reference proteome</keyword>
<dbReference type="AlphaFoldDB" id="A0A0R0C6X1"/>
<dbReference type="Proteomes" id="UP000051863">
    <property type="component" value="Unassembled WGS sequence"/>
</dbReference>
<evidence type="ECO:0000313" key="3">
    <source>
        <dbReference type="Proteomes" id="UP000051863"/>
    </source>
</evidence>